<dbReference type="PROSITE" id="PS51257">
    <property type="entry name" value="PROKAR_LIPOPROTEIN"/>
    <property type="match status" value="1"/>
</dbReference>
<organism evidence="1 2">
    <name type="scientific">Thiosulfativibrio zosterae</name>
    <dbReference type="NCBI Taxonomy" id="2675053"/>
    <lineage>
        <taxon>Bacteria</taxon>
        <taxon>Pseudomonadati</taxon>
        <taxon>Pseudomonadota</taxon>
        <taxon>Gammaproteobacteria</taxon>
        <taxon>Thiotrichales</taxon>
        <taxon>Piscirickettsiaceae</taxon>
        <taxon>Thiosulfativibrio</taxon>
    </lineage>
</organism>
<dbReference type="Proteomes" id="UP000501466">
    <property type="component" value="Chromosome"/>
</dbReference>
<dbReference type="AlphaFoldDB" id="A0A6F8PLH6"/>
<protein>
    <recommendedName>
        <fullName evidence="3">Lipoprotein</fullName>
    </recommendedName>
</protein>
<dbReference type="EMBL" id="AP021888">
    <property type="protein sequence ID" value="BBP42897.1"/>
    <property type="molecule type" value="Genomic_DNA"/>
</dbReference>
<evidence type="ECO:0000313" key="2">
    <source>
        <dbReference type="Proteomes" id="UP000501466"/>
    </source>
</evidence>
<reference evidence="2" key="1">
    <citation type="submission" date="2019-11" db="EMBL/GenBank/DDBJ databases">
        <title>Isolation and characterization of two novel species in the genus Thiomicrorhabdus.</title>
        <authorList>
            <person name="Mochizuki J."/>
            <person name="Kojima H."/>
            <person name="Fukui M."/>
        </authorList>
    </citation>
    <scope>NUCLEOTIDE SEQUENCE [LARGE SCALE GENOMIC DNA]</scope>
    <source>
        <strain evidence="2">AkT22</strain>
    </source>
</reference>
<accession>A0A6F8PLH6</accession>
<dbReference type="RefSeq" id="WP_173290723.1">
    <property type="nucleotide sequence ID" value="NZ_AP021888.1"/>
</dbReference>
<proteinExistence type="predicted"/>
<keyword evidence="2" id="KW-1185">Reference proteome</keyword>
<gene>
    <name evidence="1" type="ORF">THMIRHAT_06430</name>
</gene>
<name>A0A6F8PLH6_9GAMM</name>
<evidence type="ECO:0008006" key="3">
    <source>
        <dbReference type="Google" id="ProtNLM"/>
    </source>
</evidence>
<dbReference type="KEGG" id="tzo:THMIRHAT_06430"/>
<evidence type="ECO:0000313" key="1">
    <source>
        <dbReference type="EMBL" id="BBP42897.1"/>
    </source>
</evidence>
<sequence length="191" mass="21213">MKKLLIAMSVAGLMVGCSNEPKKVEVPTVQPEVVAPASLNNEDMYVAYVDGRENVFYDAELFVKFLEEGETSFRKTYIGEGTNGMTLVYGLTKDDKKKSTNPAEQMLKGELKPAESFYAEVYNADHNRFYVFSAWESFDAYLKNSIDNFRYSDIAAGPKGETVVYVAADEAAAKKIPVEAMAKFKATHGLK</sequence>